<gene>
    <name evidence="5" type="ORF">MM415A00936_0012</name>
    <name evidence="6" type="ORF">MM415B03259_0005</name>
</gene>
<dbReference type="InterPro" id="IPR050219">
    <property type="entry name" value="DnaG_primase"/>
</dbReference>
<dbReference type="GO" id="GO:0003677">
    <property type="term" value="F:DNA binding"/>
    <property type="evidence" value="ECO:0007669"/>
    <property type="project" value="InterPro"/>
</dbReference>
<dbReference type="GO" id="GO:0005737">
    <property type="term" value="C:cytoplasm"/>
    <property type="evidence" value="ECO:0007669"/>
    <property type="project" value="TreeGrafter"/>
</dbReference>
<dbReference type="SMART" id="SM00400">
    <property type="entry name" value="ZnF_CHCC"/>
    <property type="match status" value="1"/>
</dbReference>
<dbReference type="AlphaFoldDB" id="A0A6M3KBI4"/>
<keyword evidence="3" id="KW-0862">Zinc</keyword>
<evidence type="ECO:0000313" key="6">
    <source>
        <dbReference type="EMBL" id="QJA91773.1"/>
    </source>
</evidence>
<dbReference type="Pfam" id="PF01807">
    <property type="entry name" value="Zn_ribbon_DnaG"/>
    <property type="match status" value="1"/>
</dbReference>
<evidence type="ECO:0000313" key="5">
    <source>
        <dbReference type="EMBL" id="QJA79202.1"/>
    </source>
</evidence>
<dbReference type="GO" id="GO:0008270">
    <property type="term" value="F:zinc ion binding"/>
    <property type="evidence" value="ECO:0007669"/>
    <property type="project" value="UniProtKB-KW"/>
</dbReference>
<keyword evidence="2" id="KW-0863">Zinc-finger</keyword>
<proteinExistence type="predicted"/>
<sequence>MISINDLNLNYTISHCKNNFYREFAYKTVPGIDKPNKDGLLLELRRDRRDPIRSRRHLDSKLFLYKSRPGVYISVYSFEELHTEDVFDNIGTIRSYKGSVIYDSAKLNRIYFDFDYESDPQKAIDESLLVIKSLAKHGIFCHCYFSGSKGIAMYIEFKTVDVQPENKKDVLKLFLDTVIETVKSDYGHDLTCLDYKVSFDLARVSRIPNTKHKSGLYCVPVSFGDMRKGLDYIRLMAQEPSTKDLDNLIISCMFRNTRMETIIHNAEQQVILNRTQKDKEQELKHLHFEKNKKFWKNSDTALSDDQISHARHVPLSSLIGHDSRQRCPIHGGDNPTSFYIDHTKNYWYCHSCSAGGDSIAYMMKRNNLNFKEAVLSLIG</sequence>
<keyword evidence="1" id="KW-0479">Metal-binding</keyword>
<dbReference type="SUPFAM" id="SSF56747">
    <property type="entry name" value="Prim-pol domain"/>
    <property type="match status" value="1"/>
</dbReference>
<dbReference type="SUPFAM" id="SSF57783">
    <property type="entry name" value="Zinc beta-ribbon"/>
    <property type="match status" value="1"/>
</dbReference>
<dbReference type="GO" id="GO:0003899">
    <property type="term" value="F:DNA-directed RNA polymerase activity"/>
    <property type="evidence" value="ECO:0007669"/>
    <property type="project" value="InterPro"/>
</dbReference>
<dbReference type="InterPro" id="IPR002694">
    <property type="entry name" value="Znf_CHC2"/>
</dbReference>
<evidence type="ECO:0000256" key="2">
    <source>
        <dbReference type="ARBA" id="ARBA00022771"/>
    </source>
</evidence>
<evidence type="ECO:0000259" key="4">
    <source>
        <dbReference type="SMART" id="SM00400"/>
    </source>
</evidence>
<name>A0A6M3KBI4_9ZZZZ</name>
<evidence type="ECO:0000256" key="3">
    <source>
        <dbReference type="ARBA" id="ARBA00022833"/>
    </source>
</evidence>
<dbReference type="InterPro" id="IPR036977">
    <property type="entry name" value="DNA_primase_Znf_CHC2"/>
</dbReference>
<feature type="domain" description="Zinc finger CHC2-type" evidence="4">
    <location>
        <begin position="327"/>
        <end position="378"/>
    </location>
</feature>
<evidence type="ECO:0000256" key="1">
    <source>
        <dbReference type="ARBA" id="ARBA00022723"/>
    </source>
</evidence>
<accession>A0A6M3KBI4</accession>
<protein>
    <submittedName>
        <fullName evidence="5">Putative primase</fullName>
    </submittedName>
</protein>
<dbReference type="EMBL" id="MT143012">
    <property type="protein sequence ID" value="QJA91773.1"/>
    <property type="molecule type" value="Genomic_DNA"/>
</dbReference>
<dbReference type="PANTHER" id="PTHR30313:SF2">
    <property type="entry name" value="DNA PRIMASE"/>
    <property type="match status" value="1"/>
</dbReference>
<dbReference type="Gene3D" id="3.90.580.10">
    <property type="entry name" value="Zinc finger, CHC2-type domain"/>
    <property type="match status" value="1"/>
</dbReference>
<reference evidence="5" key="1">
    <citation type="submission" date="2020-03" db="EMBL/GenBank/DDBJ databases">
        <title>The deep terrestrial virosphere.</title>
        <authorList>
            <person name="Holmfeldt K."/>
            <person name="Nilsson E."/>
            <person name="Simone D."/>
            <person name="Lopez-Fernandez M."/>
            <person name="Wu X."/>
            <person name="de Brujin I."/>
            <person name="Lundin D."/>
            <person name="Andersson A."/>
            <person name="Bertilsson S."/>
            <person name="Dopson M."/>
        </authorList>
    </citation>
    <scope>NUCLEOTIDE SEQUENCE</scope>
    <source>
        <strain evidence="5">MM415A00936</strain>
        <strain evidence="6">MM415B03259</strain>
    </source>
</reference>
<dbReference type="EMBL" id="MT142371">
    <property type="protein sequence ID" value="QJA79202.1"/>
    <property type="molecule type" value="Genomic_DNA"/>
</dbReference>
<organism evidence="5">
    <name type="scientific">viral metagenome</name>
    <dbReference type="NCBI Taxonomy" id="1070528"/>
    <lineage>
        <taxon>unclassified sequences</taxon>
        <taxon>metagenomes</taxon>
        <taxon>organismal metagenomes</taxon>
    </lineage>
</organism>
<dbReference type="Gene3D" id="3.90.920.10">
    <property type="entry name" value="DNA primase, PRIM domain"/>
    <property type="match status" value="1"/>
</dbReference>
<dbReference type="PANTHER" id="PTHR30313">
    <property type="entry name" value="DNA PRIMASE"/>
    <property type="match status" value="1"/>
</dbReference>
<dbReference type="GO" id="GO:0006269">
    <property type="term" value="P:DNA replication, synthesis of primer"/>
    <property type="evidence" value="ECO:0007669"/>
    <property type="project" value="TreeGrafter"/>
</dbReference>